<protein>
    <submittedName>
        <fullName evidence="6">AraC family transcriptional regulator</fullName>
    </submittedName>
</protein>
<dbReference type="PRINTS" id="PR00032">
    <property type="entry name" value="HTHARAC"/>
</dbReference>
<dbReference type="Pfam" id="PF12833">
    <property type="entry name" value="HTH_18"/>
    <property type="match status" value="1"/>
</dbReference>
<evidence type="ECO:0000256" key="2">
    <source>
        <dbReference type="ARBA" id="ARBA00023125"/>
    </source>
</evidence>
<keyword evidence="3" id="KW-0010">Activator</keyword>
<dbReference type="InterPro" id="IPR018060">
    <property type="entry name" value="HTH_AraC"/>
</dbReference>
<dbReference type="PANTHER" id="PTHR46796">
    <property type="entry name" value="HTH-TYPE TRANSCRIPTIONAL ACTIVATOR RHAS-RELATED"/>
    <property type="match status" value="1"/>
</dbReference>
<dbReference type="InterPro" id="IPR003313">
    <property type="entry name" value="AraC-bd"/>
</dbReference>
<comment type="caution">
    <text evidence="6">The sequence shown here is derived from an EMBL/GenBank/DDBJ whole genome shotgun (WGS) entry which is preliminary data.</text>
</comment>
<keyword evidence="1" id="KW-0805">Transcription regulation</keyword>
<dbReference type="Proteomes" id="UP000651977">
    <property type="component" value="Unassembled WGS sequence"/>
</dbReference>
<evidence type="ECO:0000259" key="5">
    <source>
        <dbReference type="PROSITE" id="PS01124"/>
    </source>
</evidence>
<dbReference type="SUPFAM" id="SSF51215">
    <property type="entry name" value="Regulatory protein AraC"/>
    <property type="match status" value="1"/>
</dbReference>
<evidence type="ECO:0000313" key="7">
    <source>
        <dbReference type="Proteomes" id="UP000651977"/>
    </source>
</evidence>
<keyword evidence="2" id="KW-0238">DNA-binding</keyword>
<evidence type="ECO:0000256" key="3">
    <source>
        <dbReference type="ARBA" id="ARBA00023159"/>
    </source>
</evidence>
<evidence type="ECO:0000256" key="1">
    <source>
        <dbReference type="ARBA" id="ARBA00023015"/>
    </source>
</evidence>
<dbReference type="InterPro" id="IPR020449">
    <property type="entry name" value="Tscrpt_reg_AraC-type_HTH"/>
</dbReference>
<proteinExistence type="predicted"/>
<dbReference type="PANTHER" id="PTHR46796:SF2">
    <property type="entry name" value="TRANSCRIPTIONAL REGULATORY PROTEIN"/>
    <property type="match status" value="1"/>
</dbReference>
<dbReference type="Pfam" id="PF02311">
    <property type="entry name" value="AraC_binding"/>
    <property type="match status" value="1"/>
</dbReference>
<name>A0ABQ1I1D9_9ALTE</name>
<dbReference type="Gene3D" id="1.10.10.60">
    <property type="entry name" value="Homeodomain-like"/>
    <property type="match status" value="2"/>
</dbReference>
<dbReference type="InterPro" id="IPR050204">
    <property type="entry name" value="AraC_XylS_family_regulators"/>
</dbReference>
<dbReference type="PROSITE" id="PS01124">
    <property type="entry name" value="HTH_ARAC_FAMILY_2"/>
    <property type="match status" value="1"/>
</dbReference>
<dbReference type="EMBL" id="BMDY01000006">
    <property type="protein sequence ID" value="GGB00720.1"/>
    <property type="molecule type" value="Genomic_DNA"/>
</dbReference>
<dbReference type="SMART" id="SM00342">
    <property type="entry name" value="HTH_ARAC"/>
    <property type="match status" value="1"/>
</dbReference>
<keyword evidence="7" id="KW-1185">Reference proteome</keyword>
<evidence type="ECO:0000313" key="6">
    <source>
        <dbReference type="EMBL" id="GGB00720.1"/>
    </source>
</evidence>
<feature type="domain" description="HTH araC/xylS-type" evidence="5">
    <location>
        <begin position="174"/>
        <end position="271"/>
    </location>
</feature>
<dbReference type="InterPro" id="IPR009057">
    <property type="entry name" value="Homeodomain-like_sf"/>
</dbReference>
<gene>
    <name evidence="6" type="primary">altA</name>
    <name evidence="6" type="ORF">GCM10007414_12360</name>
</gene>
<dbReference type="InterPro" id="IPR037923">
    <property type="entry name" value="HTH-like"/>
</dbReference>
<accession>A0ABQ1I1D9</accession>
<keyword evidence="4" id="KW-0804">Transcription</keyword>
<reference evidence="7" key="1">
    <citation type="journal article" date="2019" name="Int. J. Syst. Evol. Microbiol.">
        <title>The Global Catalogue of Microorganisms (GCM) 10K type strain sequencing project: providing services to taxonomists for standard genome sequencing and annotation.</title>
        <authorList>
            <consortium name="The Broad Institute Genomics Platform"/>
            <consortium name="The Broad Institute Genome Sequencing Center for Infectious Disease"/>
            <person name="Wu L."/>
            <person name="Ma J."/>
        </authorList>
    </citation>
    <scope>NUCLEOTIDE SEQUENCE [LARGE SCALE GENOMIC DNA]</scope>
    <source>
        <strain evidence="7">CGMCC 1.10131</strain>
    </source>
</reference>
<dbReference type="RefSeq" id="WP_055734797.1">
    <property type="nucleotide sequence ID" value="NZ_BMDY01000006.1"/>
</dbReference>
<organism evidence="6 7">
    <name type="scientific">Agarivorans gilvus</name>
    <dbReference type="NCBI Taxonomy" id="680279"/>
    <lineage>
        <taxon>Bacteria</taxon>
        <taxon>Pseudomonadati</taxon>
        <taxon>Pseudomonadota</taxon>
        <taxon>Gammaproteobacteria</taxon>
        <taxon>Alteromonadales</taxon>
        <taxon>Alteromonadaceae</taxon>
        <taxon>Agarivorans</taxon>
    </lineage>
</organism>
<dbReference type="SUPFAM" id="SSF46689">
    <property type="entry name" value="Homeodomain-like"/>
    <property type="match status" value="2"/>
</dbReference>
<sequence length="274" mass="30647">MSKEQAHYRLADELGGIEILNARYRHQQFSRHSHEGYTIGVIASGAQRFFRTGSNHVAPQDSIILVNADEVHTGCSASVGGWSYQAMYPTVEQFSQVSEELGCHKLGAPYFSQAVVEDALVARTLRASINALEHSSNRLQRETLVYSSLQLLMSRHAKTRPQPARRGHARPNLAMAKQFLDEQASENISLSELAKLVNLSPSYLVKQFVKCYGLPPHAYQIQARLRLAKSLLRKGQQQLDVALACGFHDQSHFSRHFKRALGISPGRYAKELHA</sequence>
<evidence type="ECO:0000256" key="4">
    <source>
        <dbReference type="ARBA" id="ARBA00023163"/>
    </source>
</evidence>